<comment type="caution">
    <text evidence="3">The sequence shown here is derived from an EMBL/GenBank/DDBJ whole genome shotgun (WGS) entry which is preliminary data.</text>
</comment>
<accession>A0A5A8CJP0</accession>
<keyword evidence="2" id="KW-1133">Transmembrane helix</keyword>
<feature type="compositionally biased region" description="Low complexity" evidence="1">
    <location>
        <begin position="218"/>
        <end position="234"/>
    </location>
</feature>
<evidence type="ECO:0000313" key="4">
    <source>
        <dbReference type="Proteomes" id="UP000325113"/>
    </source>
</evidence>
<sequence>MESNDSAASSGPGPEDKRAGVGRPVFSPHVWGVFVHGFNAHRWSLGPGYSGKDGKLARVYCHADGPAKGTPRVGTVFGALPELFQGGKQALMVAYRCTHDFEPTARAVLEALAADLESRGLSLADCVVITHSMGGLVVCSALGEALDAAGVGGWPGPLDCDGAGARVLPAGSGGCGDSSGDCGKSVSNERGGGSPGASRERDLAAADGPGELAGGPDGPASPASPSSSGGGAAATAGRVFRLPRALLMLDPPLNGLSDTACLAVSQGFKHMARAAGRRTGEVLAPGVGVLSGAGVAGAGIQLLSSSMKKGSWLGALAGTALVVGGGAAALWAGTSADVARAGGDAASATAEAMTEAAAERTRRFLAPMVDPTAPRHAALLRRIRRAAVRLGSWLPVLVMSCALPDQAGKGTTQPGFRNLPPDEEALWAALSRSEAHRLCVREVVPKRFRQALGVGPEALVGGNRFCATSGLAGRATASSLRGTAGGSSCAGARGGPAASDAEPLFQASDAEPLFQASDAEQQDVPEGAAGAAAPVASAGPALTGNRRAAMMLGRAGGQASAASGASSGPLGQPLASHGAAKPRVWNHELPEEASPARGLHAARRTDGAALGAAGVGAGAGATAVEAEAGGRAGEGLHRRHRSTGGLDSTIALDRALDAFNRAGDAAAAPAEADAPLRDFARVAPATEEDEAASALRYFLGRGGGAAAADAKEAQEAWLADLVQWSLRTAAKEASAACAAGGGAAGADDCDEPACGFAAMAHHVTSHGTVFMEAEQRAFVQATLESLPLEDASATPDELLRTLDEVRCDLRDDGVEL</sequence>
<reference evidence="3 4" key="1">
    <citation type="submission" date="2019-07" db="EMBL/GenBank/DDBJ databases">
        <title>Genomes of Cafeteria roenbergensis.</title>
        <authorList>
            <person name="Fischer M.G."/>
            <person name="Hackl T."/>
            <person name="Roman M."/>
        </authorList>
    </citation>
    <scope>NUCLEOTIDE SEQUENCE [LARGE SCALE GENOMIC DNA]</scope>
    <source>
        <strain evidence="3 4">Cflag</strain>
    </source>
</reference>
<feature type="compositionally biased region" description="Low complexity" evidence="1">
    <location>
        <begin position="525"/>
        <end position="539"/>
    </location>
</feature>
<organism evidence="3 4">
    <name type="scientific">Cafeteria roenbergensis</name>
    <name type="common">Marine flagellate</name>
    <dbReference type="NCBI Taxonomy" id="33653"/>
    <lineage>
        <taxon>Eukaryota</taxon>
        <taxon>Sar</taxon>
        <taxon>Stramenopiles</taxon>
        <taxon>Bigyra</taxon>
        <taxon>Opalozoa</taxon>
        <taxon>Bicosoecida</taxon>
        <taxon>Cafeteriaceae</taxon>
        <taxon>Cafeteria</taxon>
    </lineage>
</organism>
<feature type="region of interest" description="Disordered" evidence="1">
    <location>
        <begin position="558"/>
        <end position="579"/>
    </location>
</feature>
<keyword evidence="2" id="KW-0472">Membrane</keyword>
<feature type="transmembrane region" description="Helical" evidence="2">
    <location>
        <begin position="312"/>
        <end position="332"/>
    </location>
</feature>
<name>A0A5A8CJP0_CAFRO</name>
<evidence type="ECO:0000313" key="3">
    <source>
        <dbReference type="EMBL" id="KAA0152677.1"/>
    </source>
</evidence>
<gene>
    <name evidence="3" type="ORF">FNF31_06581</name>
</gene>
<feature type="compositionally biased region" description="Low complexity" evidence="1">
    <location>
        <begin position="558"/>
        <end position="574"/>
    </location>
</feature>
<dbReference type="Proteomes" id="UP000325113">
    <property type="component" value="Unassembled WGS sequence"/>
</dbReference>
<keyword evidence="2" id="KW-0812">Transmembrane</keyword>
<evidence type="ECO:0000256" key="2">
    <source>
        <dbReference type="SAM" id="Phobius"/>
    </source>
</evidence>
<evidence type="ECO:0000256" key="1">
    <source>
        <dbReference type="SAM" id="MobiDB-lite"/>
    </source>
</evidence>
<protein>
    <submittedName>
        <fullName evidence="3">Uncharacterized protein</fullName>
    </submittedName>
</protein>
<feature type="transmembrane region" description="Helical" evidence="2">
    <location>
        <begin position="282"/>
        <end position="300"/>
    </location>
</feature>
<dbReference type="AlphaFoldDB" id="A0A5A8CJP0"/>
<proteinExistence type="predicted"/>
<feature type="region of interest" description="Disordered" evidence="1">
    <location>
        <begin position="173"/>
        <end position="234"/>
    </location>
</feature>
<feature type="region of interest" description="Disordered" evidence="1">
    <location>
        <begin position="1"/>
        <end position="21"/>
    </location>
</feature>
<feature type="region of interest" description="Disordered" evidence="1">
    <location>
        <begin position="518"/>
        <end position="539"/>
    </location>
</feature>
<dbReference type="EMBL" id="VLTM01000104">
    <property type="protein sequence ID" value="KAA0152677.1"/>
    <property type="molecule type" value="Genomic_DNA"/>
</dbReference>